<dbReference type="OrthoDB" id="146768at2157"/>
<name>A0A284VPS8_9EURY</name>
<evidence type="ECO:0000313" key="1">
    <source>
        <dbReference type="EMBL" id="SNQ61229.1"/>
    </source>
</evidence>
<proteinExistence type="predicted"/>
<dbReference type="AlphaFoldDB" id="A0A284VPS8"/>
<organism evidence="1 2">
    <name type="scientific">Candidatus Methanoperedens nitratireducens</name>
    <dbReference type="NCBI Taxonomy" id="1392998"/>
    <lineage>
        <taxon>Archaea</taxon>
        <taxon>Methanobacteriati</taxon>
        <taxon>Methanobacteriota</taxon>
        <taxon>Stenosarchaea group</taxon>
        <taxon>Methanomicrobia</taxon>
        <taxon>Methanosarcinales</taxon>
        <taxon>ANME-2 cluster</taxon>
        <taxon>Candidatus Methanoperedentaceae</taxon>
        <taxon>Candidatus Methanoperedens</taxon>
    </lineage>
</organism>
<dbReference type="RefSeq" id="WP_096205936.1">
    <property type="nucleotide sequence ID" value="NZ_FZMP01000171.1"/>
</dbReference>
<evidence type="ECO:0000313" key="2">
    <source>
        <dbReference type="Proteomes" id="UP000218615"/>
    </source>
</evidence>
<dbReference type="EMBL" id="FZMP01000171">
    <property type="protein sequence ID" value="SNQ61229.1"/>
    <property type="molecule type" value="Genomic_DNA"/>
</dbReference>
<evidence type="ECO:0008006" key="3">
    <source>
        <dbReference type="Google" id="ProtNLM"/>
    </source>
</evidence>
<reference evidence="2" key="1">
    <citation type="submission" date="2017-06" db="EMBL/GenBank/DDBJ databases">
        <authorList>
            <person name="Cremers G."/>
        </authorList>
    </citation>
    <scope>NUCLEOTIDE SEQUENCE [LARGE SCALE GENOMIC DNA]</scope>
</reference>
<accession>A0A284VPS8</accession>
<keyword evidence="2" id="KW-1185">Reference proteome</keyword>
<protein>
    <recommendedName>
        <fullName evidence="3">Phage metallopeptidase domain-containing protein</fullName>
    </recommendedName>
</protein>
<dbReference type="Proteomes" id="UP000218615">
    <property type="component" value="Unassembled WGS sequence"/>
</dbReference>
<sequence>MLPGDSDKNNTAGFDFTGNMTLLVEDIVKTHPYFGHIKPENILVVVSPSNGSSHGVVAKLRPLRFDEGSKTRMIRGGEYAVPEININGNNILYVLYFLLPRYLNFGKLENKVATVLHELHHISPLFNGDIRRFDGKNYAHGNSRKKYDELINIYTREYLDSTANPELNIFLNYKYSELRRKYGAVYGNMIRIPRLRPVNSIKRYLL</sequence>
<gene>
    <name evidence="1" type="ORF">MNV_270004</name>
</gene>